<evidence type="ECO:0000313" key="2">
    <source>
        <dbReference type="Proteomes" id="UP000199064"/>
    </source>
</evidence>
<name>A0A1H4NAC7_9HYPH</name>
<dbReference type="Gene3D" id="2.40.10.270">
    <property type="entry name" value="Bacteriophage SPP1 head-tail adaptor protein"/>
    <property type="match status" value="1"/>
</dbReference>
<reference evidence="2" key="1">
    <citation type="submission" date="2016-10" db="EMBL/GenBank/DDBJ databases">
        <authorList>
            <person name="Varghese N."/>
            <person name="Submissions S."/>
        </authorList>
    </citation>
    <scope>NUCLEOTIDE SEQUENCE [LARGE SCALE GENOMIC DNA]</scope>
    <source>
        <strain evidence="2">ES.061</strain>
    </source>
</reference>
<protein>
    <submittedName>
        <fullName evidence="1">Phage head-tail adaptor, putative, SPP1 family</fullName>
    </submittedName>
</protein>
<dbReference type="Pfam" id="PF05521">
    <property type="entry name" value="Phage_HCP"/>
    <property type="match status" value="1"/>
</dbReference>
<dbReference type="Proteomes" id="UP000199064">
    <property type="component" value="Unassembled WGS sequence"/>
</dbReference>
<dbReference type="NCBIfam" id="TIGR01563">
    <property type="entry name" value="gp16_SPP1"/>
    <property type="match status" value="1"/>
</dbReference>
<keyword evidence="2" id="KW-1185">Reference proteome</keyword>
<dbReference type="EMBL" id="FNSL01000001">
    <property type="protein sequence ID" value="SEB91728.1"/>
    <property type="molecule type" value="Genomic_DNA"/>
</dbReference>
<proteinExistence type="predicted"/>
<dbReference type="InterPro" id="IPR008767">
    <property type="entry name" value="Phage_SPP1_head-tail_adaptor"/>
</dbReference>
<organism evidence="1 2">
    <name type="scientific">Nitratireductor aquibiodomus</name>
    <dbReference type="NCBI Taxonomy" id="204799"/>
    <lineage>
        <taxon>Bacteria</taxon>
        <taxon>Pseudomonadati</taxon>
        <taxon>Pseudomonadota</taxon>
        <taxon>Alphaproteobacteria</taxon>
        <taxon>Hyphomicrobiales</taxon>
        <taxon>Phyllobacteriaceae</taxon>
        <taxon>Nitratireductor</taxon>
    </lineage>
</organism>
<sequence length="111" mass="12187">MRVQFIDPGAFRTELSLQHAALVPDGAGGYTESWSETATVFGFIEPVRASAPFGAGQRHEEVTHRITLRFRPGVGGGMRLVRATRAFTILTAHDPDETGRYLVCLAKEKQT</sequence>
<dbReference type="AlphaFoldDB" id="A0A1H4NAC7"/>
<evidence type="ECO:0000313" key="1">
    <source>
        <dbReference type="EMBL" id="SEB91728.1"/>
    </source>
</evidence>
<dbReference type="InterPro" id="IPR038666">
    <property type="entry name" value="SSP1_head-tail_sf"/>
</dbReference>
<dbReference type="RefSeq" id="WP_090329726.1">
    <property type="nucleotide sequence ID" value="NZ_FNSL01000001.1"/>
</dbReference>
<accession>A0A1H4NAC7</accession>
<gene>
    <name evidence="1" type="ORF">SAMN05216452_3669</name>
</gene>